<comment type="catalytic activity">
    <reaction evidence="1">
        <text>ATP + protein L-histidine = ADP + protein N-phospho-L-histidine.</text>
        <dbReference type="EC" id="2.7.13.3"/>
    </reaction>
</comment>
<dbReference type="Pfam" id="PF12833">
    <property type="entry name" value="HTH_18"/>
    <property type="match status" value="1"/>
</dbReference>
<keyword evidence="3 6" id="KW-0597">Phosphoprotein</keyword>
<dbReference type="Pfam" id="PF02518">
    <property type="entry name" value="HATPase_c"/>
    <property type="match status" value="1"/>
</dbReference>
<evidence type="ECO:0000259" key="8">
    <source>
        <dbReference type="PROSITE" id="PS01124"/>
    </source>
</evidence>
<organism evidence="11 12">
    <name type="scientific">Terrimonas ginsenosidimutans</name>
    <dbReference type="NCBI Taxonomy" id="2908004"/>
    <lineage>
        <taxon>Bacteria</taxon>
        <taxon>Pseudomonadati</taxon>
        <taxon>Bacteroidota</taxon>
        <taxon>Chitinophagia</taxon>
        <taxon>Chitinophagales</taxon>
        <taxon>Chitinophagaceae</taxon>
        <taxon>Terrimonas</taxon>
    </lineage>
</organism>
<feature type="modified residue" description="4-aspartylphosphate" evidence="6">
    <location>
        <position position="1117"/>
    </location>
</feature>
<reference evidence="11" key="1">
    <citation type="submission" date="2022-01" db="EMBL/GenBank/DDBJ databases">
        <authorList>
            <person name="Jo J.-H."/>
            <person name="Im W.-T."/>
        </authorList>
    </citation>
    <scope>NUCLEOTIDE SEQUENCE</scope>
    <source>
        <strain evidence="11">NA20</strain>
    </source>
</reference>
<keyword evidence="7" id="KW-0472">Membrane</keyword>
<dbReference type="SUPFAM" id="SSF47384">
    <property type="entry name" value="Homodimeric domain of signal transducing histidine kinase"/>
    <property type="match status" value="1"/>
</dbReference>
<dbReference type="Gene3D" id="2.60.40.10">
    <property type="entry name" value="Immunoglobulins"/>
    <property type="match status" value="1"/>
</dbReference>
<dbReference type="InterPro" id="IPR003661">
    <property type="entry name" value="HisK_dim/P_dom"/>
</dbReference>
<dbReference type="PANTHER" id="PTHR43547:SF2">
    <property type="entry name" value="HYBRID SIGNAL TRANSDUCTION HISTIDINE KINASE C"/>
    <property type="match status" value="1"/>
</dbReference>
<dbReference type="InterPro" id="IPR003594">
    <property type="entry name" value="HATPase_dom"/>
</dbReference>
<name>A0ABS9KT12_9BACT</name>
<evidence type="ECO:0000259" key="10">
    <source>
        <dbReference type="PROSITE" id="PS50110"/>
    </source>
</evidence>
<feature type="domain" description="Histidine kinase" evidence="9">
    <location>
        <begin position="826"/>
        <end position="1041"/>
    </location>
</feature>
<evidence type="ECO:0000256" key="7">
    <source>
        <dbReference type="SAM" id="Phobius"/>
    </source>
</evidence>
<dbReference type="RefSeq" id="WP_237873223.1">
    <property type="nucleotide sequence ID" value="NZ_JAKLTR010000008.1"/>
</dbReference>
<gene>
    <name evidence="11" type="ORF">LZZ85_14315</name>
</gene>
<dbReference type="PROSITE" id="PS01124">
    <property type="entry name" value="HTH_ARAC_FAMILY_2"/>
    <property type="match status" value="1"/>
</dbReference>
<dbReference type="PROSITE" id="PS50110">
    <property type="entry name" value="RESPONSE_REGULATORY"/>
    <property type="match status" value="1"/>
</dbReference>
<dbReference type="SUPFAM" id="SSF46689">
    <property type="entry name" value="Homeodomain-like"/>
    <property type="match status" value="1"/>
</dbReference>
<dbReference type="InterPro" id="IPR036890">
    <property type="entry name" value="HATPase_C_sf"/>
</dbReference>
<dbReference type="SMART" id="SM00448">
    <property type="entry name" value="REC"/>
    <property type="match status" value="1"/>
</dbReference>
<comment type="caution">
    <text evidence="11">The sequence shown here is derived from an EMBL/GenBank/DDBJ whole genome shotgun (WGS) entry which is preliminary data.</text>
</comment>
<dbReference type="EMBL" id="JAKLTR010000008">
    <property type="protein sequence ID" value="MCG2615470.1"/>
    <property type="molecule type" value="Genomic_DNA"/>
</dbReference>
<dbReference type="InterPro" id="IPR005467">
    <property type="entry name" value="His_kinase_dom"/>
</dbReference>
<dbReference type="SMART" id="SM00388">
    <property type="entry name" value="HisKA"/>
    <property type="match status" value="1"/>
</dbReference>
<dbReference type="InterPro" id="IPR011006">
    <property type="entry name" value="CheY-like_superfamily"/>
</dbReference>
<evidence type="ECO:0000256" key="2">
    <source>
        <dbReference type="ARBA" id="ARBA00012438"/>
    </source>
</evidence>
<dbReference type="InterPro" id="IPR011110">
    <property type="entry name" value="Reg_prop"/>
</dbReference>
<dbReference type="Gene3D" id="3.30.565.10">
    <property type="entry name" value="Histidine kinase-like ATPase, C-terminal domain"/>
    <property type="match status" value="1"/>
</dbReference>
<evidence type="ECO:0000256" key="5">
    <source>
        <dbReference type="ARBA" id="ARBA00023163"/>
    </source>
</evidence>
<dbReference type="PANTHER" id="PTHR43547">
    <property type="entry name" value="TWO-COMPONENT HISTIDINE KINASE"/>
    <property type="match status" value="1"/>
</dbReference>
<dbReference type="InterPro" id="IPR013783">
    <property type="entry name" value="Ig-like_fold"/>
</dbReference>
<dbReference type="Gene3D" id="1.10.10.60">
    <property type="entry name" value="Homeodomain-like"/>
    <property type="match status" value="2"/>
</dbReference>
<keyword evidence="5" id="KW-0804">Transcription</keyword>
<dbReference type="InterPro" id="IPR036097">
    <property type="entry name" value="HisK_dim/P_sf"/>
</dbReference>
<dbReference type="SUPFAM" id="SSF50998">
    <property type="entry name" value="Quinoprotein alcohol dehydrogenase-like"/>
    <property type="match status" value="1"/>
</dbReference>
<dbReference type="InterPro" id="IPR018060">
    <property type="entry name" value="HTH_AraC"/>
</dbReference>
<dbReference type="InterPro" id="IPR009057">
    <property type="entry name" value="Homeodomain-like_sf"/>
</dbReference>
<keyword evidence="4" id="KW-0805">Transcription regulation</keyword>
<protein>
    <recommendedName>
        <fullName evidence="2">histidine kinase</fullName>
        <ecNumber evidence="2">2.7.13.3</ecNumber>
    </recommendedName>
</protein>
<dbReference type="Pfam" id="PF07494">
    <property type="entry name" value="Reg_prop"/>
    <property type="match status" value="6"/>
</dbReference>
<dbReference type="Pfam" id="PF00072">
    <property type="entry name" value="Response_reg"/>
    <property type="match status" value="1"/>
</dbReference>
<dbReference type="InterPro" id="IPR011123">
    <property type="entry name" value="Y_Y_Y"/>
</dbReference>
<feature type="transmembrane region" description="Helical" evidence="7">
    <location>
        <begin position="768"/>
        <end position="790"/>
    </location>
</feature>
<dbReference type="EC" id="2.7.13.3" evidence="2"/>
<evidence type="ECO:0000256" key="6">
    <source>
        <dbReference type="PROSITE-ProRule" id="PRU00169"/>
    </source>
</evidence>
<accession>A0ABS9KT12</accession>
<feature type="domain" description="HTH araC/xylS-type" evidence="8">
    <location>
        <begin position="1216"/>
        <end position="1315"/>
    </location>
</feature>
<dbReference type="Gene3D" id="2.130.10.10">
    <property type="entry name" value="YVTN repeat-like/Quinoprotein amine dehydrogenase"/>
    <property type="match status" value="2"/>
</dbReference>
<dbReference type="SUPFAM" id="SSF52172">
    <property type="entry name" value="CheY-like"/>
    <property type="match status" value="1"/>
</dbReference>
<dbReference type="InterPro" id="IPR011047">
    <property type="entry name" value="Quinoprotein_ADH-like_sf"/>
</dbReference>
<evidence type="ECO:0000256" key="3">
    <source>
        <dbReference type="ARBA" id="ARBA00022553"/>
    </source>
</evidence>
<dbReference type="PROSITE" id="PS50109">
    <property type="entry name" value="HIS_KIN"/>
    <property type="match status" value="1"/>
</dbReference>
<dbReference type="Gene3D" id="3.40.50.2300">
    <property type="match status" value="1"/>
</dbReference>
<sequence length="1321" mass="149532">MRISGLLLLTLFFFMESRANFFRNYQIEDGLSHNSVWSVMQDRKGFMWFGTADGLNRFDGKSFKVFRKKQGDSTSIGSNFIHHVKEDGQGRLLIGTKQGLYLFDANSERFRRIVLDEDNTSISYIHEDPDGNIWLACYGHGLYQLDRSLKVKKHYQQKGRGQDIPVNFIWTMVQDHNGIIWLGSDGAGLIRLDPAADKFVSFAKDKKAGIADPTIFSLYCDADNNLWIGSARSGLYRYNARFDKATCYPDNDRGQVLNIKAITAYDDRSLIMGSDKGLLVFDRDQASFHSINNDNAFDNLTDKAVFSIVKDRENAFWIGTYFGGVNYYSPYINRFAYYPSIQKNSSRKNIISSFADNGKNQLWVGTHDAGMALFDLSTGAFRETSSGVTYHDIQKLLLDRDQLYVSLNNNGIQRLDLRTNQVQRFRQQHTDSASLSGKFVVTLFKSSAGLIFLGLSDGVSTLDPVTGIIRPIPQTDGMSVKDLVEDFNGTIWLATHKHGLLRYDAVNGLSRVQQQARDTDSLLTNNVNCLFHDSQNHLWVGTEGDGLKMLNLRTSQFELSFTEKTGLPSNIIYSIINDVDGNIWVSTSRGLARIDVAKKTIRTFGYMEAAQKIRYNPNCAIRVADNRLLFGGANGFTLFNPRELVDQLTKPALVLTGFQLFNKEMVPGAKASPLDVSINNIKKISLKYDQNSFTFDFIALSYISPEHNRYEYKLEGFDKEWNAVGNQSKAVYMNIPAGNYVFKVRAYNSDGLWNDLSTELVVDVARPFWLSNLMIALYAVSAVLAVYFFVRWYHGRSERRNKEKLYLYKVSKEKEIYESKINFFTNIAHEIRTPLSLIVAPLGTVISANEGGAETQSNLRIIERNTNRLLSLVNQLLDFRKIEEDMFPFSKRQHNVIEILKRVIDQYHETAKQHKILIRLDLTRADLIWAVDAEALYKIVSNLLSNALKHARNEILVDVGVFNDELKIAVRDDGKGIDPQFHERLFDPFFQIEQGENPVKTGSGLGLSLSQLLARKHGGKIDVSSPGKGGAIFIVSIPKADVINVADPGEEAFRAQESPSSGRSDSKPHILIVEDNPELRSFISTQLAELFYVLESENGREAMDLLERETVDLIISDILMPEMNGLEFCNAVKSNPAFSHIPLILLSAKTDTPTKVQGLRKGADVYIDKPFSMEQLLAQINSIIENRNRVRSSLQQSPLQYFKQQPRENVNAAFVEKLNGTILEHVDDINFTIDSLSEQFAMSRSNFHKKIKQVTGITPNDYIKLIRLNYSAQLLSTGKYKVNEVCYMAGFNTPSYFSKCFFEQFGKLPKDFIQRVNDVEG</sequence>
<feature type="domain" description="Response regulatory" evidence="10">
    <location>
        <begin position="1069"/>
        <end position="1184"/>
    </location>
</feature>
<keyword evidence="7" id="KW-1133">Transmembrane helix</keyword>
<evidence type="ECO:0000256" key="1">
    <source>
        <dbReference type="ARBA" id="ARBA00000085"/>
    </source>
</evidence>
<dbReference type="InterPro" id="IPR001789">
    <property type="entry name" value="Sig_transdc_resp-reg_receiver"/>
</dbReference>
<keyword evidence="7" id="KW-0812">Transmembrane</keyword>
<dbReference type="Pfam" id="PF00512">
    <property type="entry name" value="HisKA"/>
    <property type="match status" value="1"/>
</dbReference>
<dbReference type="InterPro" id="IPR015943">
    <property type="entry name" value="WD40/YVTN_repeat-like_dom_sf"/>
</dbReference>
<dbReference type="Pfam" id="PF07495">
    <property type="entry name" value="Y_Y_Y"/>
    <property type="match status" value="1"/>
</dbReference>
<dbReference type="SUPFAM" id="SSF55874">
    <property type="entry name" value="ATPase domain of HSP90 chaperone/DNA topoisomerase II/histidine kinase"/>
    <property type="match status" value="1"/>
</dbReference>
<keyword evidence="12" id="KW-1185">Reference proteome</keyword>
<dbReference type="SMART" id="SM00342">
    <property type="entry name" value="HTH_ARAC"/>
    <property type="match status" value="1"/>
</dbReference>
<evidence type="ECO:0000256" key="4">
    <source>
        <dbReference type="ARBA" id="ARBA00023015"/>
    </source>
</evidence>
<dbReference type="Proteomes" id="UP001165367">
    <property type="component" value="Unassembled WGS sequence"/>
</dbReference>
<dbReference type="PRINTS" id="PR00344">
    <property type="entry name" value="BCTRLSENSOR"/>
</dbReference>
<dbReference type="SUPFAM" id="SSF63829">
    <property type="entry name" value="Calcium-dependent phosphotriesterase"/>
    <property type="match status" value="1"/>
</dbReference>
<dbReference type="SMART" id="SM00387">
    <property type="entry name" value="HATPase_c"/>
    <property type="match status" value="1"/>
</dbReference>
<evidence type="ECO:0000313" key="12">
    <source>
        <dbReference type="Proteomes" id="UP001165367"/>
    </source>
</evidence>
<dbReference type="Gene3D" id="1.10.287.130">
    <property type="match status" value="1"/>
</dbReference>
<evidence type="ECO:0000259" key="9">
    <source>
        <dbReference type="PROSITE" id="PS50109"/>
    </source>
</evidence>
<dbReference type="InterPro" id="IPR004358">
    <property type="entry name" value="Sig_transdc_His_kin-like_C"/>
</dbReference>
<proteinExistence type="predicted"/>
<evidence type="ECO:0000313" key="11">
    <source>
        <dbReference type="EMBL" id="MCG2615470.1"/>
    </source>
</evidence>
<dbReference type="CDD" id="cd00082">
    <property type="entry name" value="HisKA"/>
    <property type="match status" value="1"/>
</dbReference>